<dbReference type="GeneID" id="24269894"/>
<keyword evidence="2" id="KW-1185">Reference proteome</keyword>
<protein>
    <submittedName>
        <fullName evidence="1">Uncharacterized protein</fullName>
    </submittedName>
</protein>
<organism evidence="1 2">
    <name type="scientific">Plasmodium fragile</name>
    <dbReference type="NCBI Taxonomy" id="5857"/>
    <lineage>
        <taxon>Eukaryota</taxon>
        <taxon>Sar</taxon>
        <taxon>Alveolata</taxon>
        <taxon>Apicomplexa</taxon>
        <taxon>Aconoidasida</taxon>
        <taxon>Haemosporida</taxon>
        <taxon>Plasmodiidae</taxon>
        <taxon>Plasmodium</taxon>
        <taxon>Plasmodium (Plasmodium)</taxon>
    </lineage>
</organism>
<dbReference type="RefSeq" id="XP_012337613.1">
    <property type="nucleotide sequence ID" value="XM_012482190.1"/>
</dbReference>
<reference evidence="1 2" key="1">
    <citation type="submission" date="2014-03" db="EMBL/GenBank/DDBJ databases">
        <title>The Genome Sequence of Plasmodium fragile nilgiri.</title>
        <authorList>
            <consortium name="The Broad Institute Genomics Platform"/>
            <consortium name="The Broad Institute Genome Sequencing Center for Infectious Disease"/>
            <person name="Neafsey D."/>
            <person name="Duraisingh M."/>
            <person name="Young S.K."/>
            <person name="Zeng Q."/>
            <person name="Gargeya S."/>
            <person name="Abouelleil A."/>
            <person name="Alvarado L."/>
            <person name="Chapman S.B."/>
            <person name="Gainer-Dewar J."/>
            <person name="Goldberg J."/>
            <person name="Griggs A."/>
            <person name="Gujja S."/>
            <person name="Hansen M."/>
            <person name="Howarth C."/>
            <person name="Imamovic A."/>
            <person name="Larimer J."/>
            <person name="Pearson M."/>
            <person name="Poon T.W."/>
            <person name="Priest M."/>
            <person name="Roberts A."/>
            <person name="Saif S."/>
            <person name="Shea T."/>
            <person name="Sykes S."/>
            <person name="Wortman J."/>
            <person name="Nusbaum C."/>
            <person name="Birren B."/>
        </authorList>
    </citation>
    <scope>NUCLEOTIDE SEQUENCE [LARGE SCALE GENOMIC DNA]</scope>
    <source>
        <strain evidence="2">nilgiri</strain>
    </source>
</reference>
<dbReference type="VEuPathDB" id="PlasmoDB:AK88_04580"/>
<dbReference type="EMBL" id="KQ001712">
    <property type="protein sequence ID" value="KJP85764.1"/>
    <property type="molecule type" value="Genomic_DNA"/>
</dbReference>
<dbReference type="Proteomes" id="UP000054561">
    <property type="component" value="Unassembled WGS sequence"/>
</dbReference>
<evidence type="ECO:0000313" key="1">
    <source>
        <dbReference type="EMBL" id="KJP85764.1"/>
    </source>
</evidence>
<evidence type="ECO:0000313" key="2">
    <source>
        <dbReference type="Proteomes" id="UP000054561"/>
    </source>
</evidence>
<name>A0A0D9QFI6_PLAFR</name>
<proteinExistence type="predicted"/>
<dbReference type="AlphaFoldDB" id="A0A0D9QFI6"/>
<gene>
    <name evidence="1" type="ORF">AK88_04580</name>
</gene>
<accession>A0A0D9QFI6</accession>
<sequence length="101" mass="11653">MNECNKGKGHFLKQLHDHKSAKIVYKRNEYPFVRKRLNNVAQHFKKYAERFIGLMGNSASWYTHSHEHSPNQLTLKCCVGLTSRVFCFLCVQSDCESCTGA</sequence>